<organism evidence="3 4">
    <name type="scientific">Limnovirga soli</name>
    <dbReference type="NCBI Taxonomy" id="2656915"/>
    <lineage>
        <taxon>Bacteria</taxon>
        <taxon>Pseudomonadati</taxon>
        <taxon>Bacteroidota</taxon>
        <taxon>Chitinophagia</taxon>
        <taxon>Chitinophagales</taxon>
        <taxon>Chitinophagaceae</taxon>
        <taxon>Limnovirga</taxon>
    </lineage>
</organism>
<gene>
    <name evidence="3" type="ORF">GD597_01570</name>
</gene>
<dbReference type="RefSeq" id="WP_171606036.1">
    <property type="nucleotide sequence ID" value="NZ_WHPF01000001.1"/>
</dbReference>
<dbReference type="Pfam" id="PF26604">
    <property type="entry name" value="CBU_0592"/>
    <property type="match status" value="1"/>
</dbReference>
<feature type="domain" description="CBU-0592-like" evidence="2">
    <location>
        <begin position="7"/>
        <end position="79"/>
    </location>
</feature>
<keyword evidence="4" id="KW-1185">Reference proteome</keyword>
<dbReference type="NCBIfam" id="NF047864">
    <property type="entry name" value="CBU_0592_membra"/>
    <property type="match status" value="1"/>
</dbReference>
<protein>
    <recommendedName>
        <fullName evidence="2">CBU-0592-like domain-containing protein</fullName>
    </recommendedName>
</protein>
<sequence>MVLTVNDYIGFAGVFILLIAFLLNLANKIDKDSLPYIVMNIIGAGLACAASWLIHYMPFVLLEATWTLVSIGALISQMRKPK</sequence>
<evidence type="ECO:0000313" key="3">
    <source>
        <dbReference type="EMBL" id="NNV54129.1"/>
    </source>
</evidence>
<feature type="transmembrane region" description="Helical" evidence="1">
    <location>
        <begin position="59"/>
        <end position="76"/>
    </location>
</feature>
<keyword evidence="1" id="KW-0472">Membrane</keyword>
<comment type="caution">
    <text evidence="3">The sequence shown here is derived from an EMBL/GenBank/DDBJ whole genome shotgun (WGS) entry which is preliminary data.</text>
</comment>
<reference evidence="3" key="1">
    <citation type="submission" date="2019-10" db="EMBL/GenBank/DDBJ databases">
        <title>Draft genome sequence of Panacibacter sp. KCS-6.</title>
        <authorList>
            <person name="Yim K.J."/>
        </authorList>
    </citation>
    <scope>NUCLEOTIDE SEQUENCE</scope>
    <source>
        <strain evidence="3">KCS-6</strain>
    </source>
</reference>
<dbReference type="AlphaFoldDB" id="A0A8J8FFF3"/>
<keyword evidence="1" id="KW-0812">Transmembrane</keyword>
<accession>A0A8J8FFF3</accession>
<feature type="transmembrane region" description="Helical" evidence="1">
    <location>
        <begin position="6"/>
        <end position="26"/>
    </location>
</feature>
<name>A0A8J8FFF3_9BACT</name>
<dbReference type="InterPro" id="IPR058058">
    <property type="entry name" value="CBU_0592-like"/>
</dbReference>
<keyword evidence="1" id="KW-1133">Transmembrane helix</keyword>
<evidence type="ECO:0000259" key="2">
    <source>
        <dbReference type="Pfam" id="PF26604"/>
    </source>
</evidence>
<evidence type="ECO:0000313" key="4">
    <source>
        <dbReference type="Proteomes" id="UP000598971"/>
    </source>
</evidence>
<dbReference type="EMBL" id="WHPF01000001">
    <property type="protein sequence ID" value="NNV54129.1"/>
    <property type="molecule type" value="Genomic_DNA"/>
</dbReference>
<proteinExistence type="predicted"/>
<feature type="transmembrane region" description="Helical" evidence="1">
    <location>
        <begin position="33"/>
        <end position="53"/>
    </location>
</feature>
<dbReference type="Proteomes" id="UP000598971">
    <property type="component" value="Unassembled WGS sequence"/>
</dbReference>
<evidence type="ECO:0000256" key="1">
    <source>
        <dbReference type="SAM" id="Phobius"/>
    </source>
</evidence>